<dbReference type="PANTHER" id="PTHR13952:SF5">
    <property type="entry name" value="U1 SMALL NUCLEAR RIBONUCLEOPROTEIN 70 KDA"/>
    <property type="match status" value="1"/>
</dbReference>
<evidence type="ECO:0000256" key="5">
    <source>
        <dbReference type="ARBA" id="ARBA00023242"/>
    </source>
</evidence>
<dbReference type="InterPro" id="IPR051183">
    <property type="entry name" value="U1_U11-U12_snRNP_70-35kDa"/>
</dbReference>
<dbReference type="GO" id="GO:0030619">
    <property type="term" value="F:U1 snRNA binding"/>
    <property type="evidence" value="ECO:0007669"/>
    <property type="project" value="InterPro"/>
</dbReference>
<accession>A0A0L9UQZ7</accession>
<dbReference type="Pfam" id="PF00076">
    <property type="entry name" value="RRM_1"/>
    <property type="match status" value="1"/>
</dbReference>
<reference evidence="11" key="1">
    <citation type="journal article" date="2015" name="Proc. Natl. Acad. Sci. U.S.A.">
        <title>Genome sequencing of adzuki bean (Vigna angularis) provides insight into high starch and low fat accumulation and domestication.</title>
        <authorList>
            <person name="Yang K."/>
            <person name="Tian Z."/>
            <person name="Chen C."/>
            <person name="Luo L."/>
            <person name="Zhao B."/>
            <person name="Wang Z."/>
            <person name="Yu L."/>
            <person name="Li Y."/>
            <person name="Sun Y."/>
            <person name="Li W."/>
            <person name="Chen Y."/>
            <person name="Li Y."/>
            <person name="Zhang Y."/>
            <person name="Ai D."/>
            <person name="Zhao J."/>
            <person name="Shang C."/>
            <person name="Ma Y."/>
            <person name="Wu B."/>
            <person name="Wang M."/>
            <person name="Gao L."/>
            <person name="Sun D."/>
            <person name="Zhang P."/>
            <person name="Guo F."/>
            <person name="Wang W."/>
            <person name="Li Y."/>
            <person name="Wang J."/>
            <person name="Varshney R.K."/>
            <person name="Wang J."/>
            <person name="Ling H.Q."/>
            <person name="Wan P."/>
        </authorList>
    </citation>
    <scope>NUCLEOTIDE SEQUENCE</scope>
    <source>
        <strain evidence="11">cv. Jingnong 6</strain>
    </source>
</reference>
<dbReference type="PANTHER" id="PTHR13952">
    <property type="entry name" value="U1 SMALL NUCLEAR RIBONUCLEOPROTEIN 70 KD"/>
    <property type="match status" value="1"/>
</dbReference>
<dbReference type="GO" id="GO:0071011">
    <property type="term" value="C:precatalytic spliceosome"/>
    <property type="evidence" value="ECO:0007669"/>
    <property type="project" value="TreeGrafter"/>
</dbReference>
<dbReference type="GO" id="GO:0005685">
    <property type="term" value="C:U1 snRNP"/>
    <property type="evidence" value="ECO:0007669"/>
    <property type="project" value="TreeGrafter"/>
</dbReference>
<feature type="region of interest" description="Disordered" evidence="8">
    <location>
        <begin position="225"/>
        <end position="424"/>
    </location>
</feature>
<dbReference type="EMBL" id="CM003376">
    <property type="protein sequence ID" value="KOM45136.1"/>
    <property type="molecule type" value="Genomic_DNA"/>
</dbReference>
<evidence type="ECO:0000256" key="6">
    <source>
        <dbReference type="ARBA" id="ARBA00023274"/>
    </source>
</evidence>
<dbReference type="PROSITE" id="PS50102">
    <property type="entry name" value="RRM"/>
    <property type="match status" value="1"/>
</dbReference>
<feature type="compositionally biased region" description="Basic and acidic residues" evidence="8">
    <location>
        <begin position="242"/>
        <end position="253"/>
    </location>
</feature>
<dbReference type="SMART" id="SM00360">
    <property type="entry name" value="RRM"/>
    <property type="match status" value="1"/>
</dbReference>
<dbReference type="AlphaFoldDB" id="A0A0L9UQZ7"/>
<dbReference type="CDD" id="cd12236">
    <property type="entry name" value="RRM_snRNP70"/>
    <property type="match status" value="1"/>
</dbReference>
<evidence type="ECO:0000256" key="7">
    <source>
        <dbReference type="PROSITE-ProRule" id="PRU00176"/>
    </source>
</evidence>
<keyword evidence="5" id="KW-0539">Nucleus</keyword>
<evidence type="ECO:0000313" key="11">
    <source>
        <dbReference type="Proteomes" id="UP000053144"/>
    </source>
</evidence>
<evidence type="ECO:0000256" key="2">
    <source>
        <dbReference type="ARBA" id="ARBA00004642"/>
    </source>
</evidence>
<gene>
    <name evidence="10" type="ORF">LR48_Vigan06g044200</name>
</gene>
<name>A0A0L9UQZ7_PHAAN</name>
<dbReference type="GO" id="GO:0000398">
    <property type="term" value="P:mRNA splicing, via spliceosome"/>
    <property type="evidence" value="ECO:0007669"/>
    <property type="project" value="EnsemblPlants"/>
</dbReference>
<dbReference type="Gramene" id="KOM45136">
    <property type="protein sequence ID" value="KOM45136"/>
    <property type="gene ID" value="LR48_Vigan06g044200"/>
</dbReference>
<dbReference type="InterPro" id="IPR012677">
    <property type="entry name" value="Nucleotide-bd_a/b_plait_sf"/>
</dbReference>
<feature type="domain" description="RRM" evidence="9">
    <location>
        <begin position="143"/>
        <end position="221"/>
    </location>
</feature>
<protein>
    <recommendedName>
        <fullName evidence="3">U1 small nuclear ribonucleoprotein 70 kDa</fullName>
    </recommendedName>
</protein>
<dbReference type="InterPro" id="IPR035979">
    <property type="entry name" value="RBD_domain_sf"/>
</dbReference>
<evidence type="ECO:0000256" key="1">
    <source>
        <dbReference type="ARBA" id="ARBA00004324"/>
    </source>
</evidence>
<keyword evidence="6" id="KW-0687">Ribonucleoprotein</keyword>
<dbReference type="OMA" id="GRTTKGW"/>
<keyword evidence="4 7" id="KW-0694">RNA-binding</keyword>
<proteinExistence type="predicted"/>
<dbReference type="InterPro" id="IPR022023">
    <property type="entry name" value="U1snRNP70_N"/>
</dbReference>
<dbReference type="STRING" id="3914.A0A0L9UQZ7"/>
<evidence type="ECO:0000313" key="10">
    <source>
        <dbReference type="EMBL" id="KOM45136.1"/>
    </source>
</evidence>
<dbReference type="SUPFAM" id="SSF54928">
    <property type="entry name" value="RNA-binding domain, RBD"/>
    <property type="match status" value="1"/>
</dbReference>
<comment type="subcellular location">
    <subcellularLocation>
        <location evidence="1">Nucleus speckle</location>
    </subcellularLocation>
    <subcellularLocation>
        <location evidence="2">Nucleus</location>
        <location evidence="2">Nucleoplasm</location>
    </subcellularLocation>
</comment>
<dbReference type="Gene3D" id="3.30.70.330">
    <property type="match status" value="1"/>
</dbReference>
<sequence>MGDFNSNNNNDAFMRNQNAAVQARTKAQNRSNVLQLKLIGQSHPTGLTANLLKLFEPRPPLEYKPPPEKRKCPPLTGMAQFVSKFAEPGDPEYAPPVPETETPAQKRARIHKLRLEKGAAKAAEELEKYDPHNDPNVSGDPYKTLFVAKLSYETTESRIKREFESYGPIKRVRLVADKETNKPKGYAFIEFLHTRDMKAAYKQADGRKIDGRRVLVDVERGRTVPNWRPRRLGGGLGTTRVGGEEVNQRHSGREQQQSRSEEPRAREDRHGDRDRGRDRDRARDRDRDRDRDRHRERDRDYDVGDTDRRSRDRESEYDRVESKHERDQHGERNREYEPEDDRGRHSQYEHGRRHADPDHDPEQYDHYHGDDRGDHYNQYHDHDRMEDDYHVGRATSESHEKEKSHGTDREYRRTERSHSREYDY</sequence>
<dbReference type="GO" id="GO:0003729">
    <property type="term" value="F:mRNA binding"/>
    <property type="evidence" value="ECO:0007669"/>
    <property type="project" value="TreeGrafter"/>
</dbReference>
<dbReference type="GO" id="GO:0071004">
    <property type="term" value="C:U2-type prespliceosome"/>
    <property type="evidence" value="ECO:0007669"/>
    <property type="project" value="TreeGrafter"/>
</dbReference>
<evidence type="ECO:0000256" key="4">
    <source>
        <dbReference type="ARBA" id="ARBA00022884"/>
    </source>
</evidence>
<dbReference type="InterPro" id="IPR000504">
    <property type="entry name" value="RRM_dom"/>
</dbReference>
<dbReference type="Pfam" id="PF12220">
    <property type="entry name" value="U1snRNP70_N"/>
    <property type="match status" value="1"/>
</dbReference>
<dbReference type="Proteomes" id="UP000053144">
    <property type="component" value="Chromosome 6"/>
</dbReference>
<feature type="region of interest" description="Disordered" evidence="8">
    <location>
        <begin position="86"/>
        <end position="107"/>
    </location>
</feature>
<evidence type="ECO:0000256" key="3">
    <source>
        <dbReference type="ARBA" id="ARBA00016996"/>
    </source>
</evidence>
<dbReference type="InterPro" id="IPR034143">
    <property type="entry name" value="snRNP70_RRM"/>
</dbReference>
<feature type="compositionally biased region" description="Basic and acidic residues" evidence="8">
    <location>
        <begin position="259"/>
        <end position="424"/>
    </location>
</feature>
<organism evidence="10 11">
    <name type="scientific">Phaseolus angularis</name>
    <name type="common">Azuki bean</name>
    <name type="synonym">Vigna angularis</name>
    <dbReference type="NCBI Taxonomy" id="3914"/>
    <lineage>
        <taxon>Eukaryota</taxon>
        <taxon>Viridiplantae</taxon>
        <taxon>Streptophyta</taxon>
        <taxon>Embryophyta</taxon>
        <taxon>Tracheophyta</taxon>
        <taxon>Spermatophyta</taxon>
        <taxon>Magnoliopsida</taxon>
        <taxon>eudicotyledons</taxon>
        <taxon>Gunneridae</taxon>
        <taxon>Pentapetalae</taxon>
        <taxon>rosids</taxon>
        <taxon>fabids</taxon>
        <taxon>Fabales</taxon>
        <taxon>Fabaceae</taxon>
        <taxon>Papilionoideae</taxon>
        <taxon>50 kb inversion clade</taxon>
        <taxon>NPAAA clade</taxon>
        <taxon>indigoferoid/millettioid clade</taxon>
        <taxon>Phaseoleae</taxon>
        <taxon>Vigna</taxon>
    </lineage>
</organism>
<evidence type="ECO:0000256" key="8">
    <source>
        <dbReference type="SAM" id="MobiDB-lite"/>
    </source>
</evidence>
<dbReference type="FunFam" id="3.30.70.330:FF:001585">
    <property type="entry name" value="U1 small nuclear ribonucleoprotein 70 kDa"/>
    <property type="match status" value="1"/>
</dbReference>
<evidence type="ECO:0000259" key="9">
    <source>
        <dbReference type="PROSITE" id="PS50102"/>
    </source>
</evidence>
<dbReference type="GO" id="GO:0016607">
    <property type="term" value="C:nuclear speck"/>
    <property type="evidence" value="ECO:0007669"/>
    <property type="project" value="UniProtKB-SubCell"/>
</dbReference>